<dbReference type="Proteomes" id="UP000007030">
    <property type="component" value="Chromosome"/>
</dbReference>
<sequence length="125" mass="14585">MPAFWLSLILILVPLPGLPELPQGTEIRVVSPNLRTIYRVWEVRGPRLVLRARPLPLPEGHPVRLIIRVGRRVQVYEGVTTADDLWIFVERNQVSFREVLRKIYGLELPEERDEPETHPRDRGRP</sequence>
<keyword evidence="2" id="KW-1185">Reference proteome</keyword>
<gene>
    <name evidence="1" type="ordered locus">Marky_0126</name>
</gene>
<evidence type="ECO:0000313" key="1">
    <source>
        <dbReference type="EMBL" id="AEB10889.1"/>
    </source>
</evidence>
<accession>F2NLQ9</accession>
<dbReference type="eggNOG" id="ENOG5033NGW">
    <property type="taxonomic scope" value="Bacteria"/>
</dbReference>
<proteinExistence type="predicted"/>
<dbReference type="RefSeq" id="WP_013702944.1">
    <property type="nucleotide sequence ID" value="NC_015387.1"/>
</dbReference>
<dbReference type="EMBL" id="CP002630">
    <property type="protein sequence ID" value="AEB10889.1"/>
    <property type="molecule type" value="Genomic_DNA"/>
</dbReference>
<dbReference type="HOGENOM" id="CLU_162605_0_0_0"/>
<dbReference type="STRING" id="869210.Marky_0126"/>
<dbReference type="OrthoDB" id="26154at2"/>
<organism evidence="1 2">
    <name type="scientific">Marinithermus hydrothermalis (strain DSM 14884 / JCM 11576 / T1)</name>
    <dbReference type="NCBI Taxonomy" id="869210"/>
    <lineage>
        <taxon>Bacteria</taxon>
        <taxon>Thermotogati</taxon>
        <taxon>Deinococcota</taxon>
        <taxon>Deinococci</taxon>
        <taxon>Thermales</taxon>
        <taxon>Thermaceae</taxon>
        <taxon>Marinithermus</taxon>
    </lineage>
</organism>
<dbReference type="KEGG" id="mhd:Marky_0126"/>
<evidence type="ECO:0000313" key="2">
    <source>
        <dbReference type="Proteomes" id="UP000007030"/>
    </source>
</evidence>
<protein>
    <submittedName>
        <fullName evidence="1">Uncharacterized protein</fullName>
    </submittedName>
</protein>
<name>F2NLQ9_MARHT</name>
<reference evidence="1 2" key="1">
    <citation type="journal article" date="2012" name="Stand. Genomic Sci.">
        <title>Complete genome sequence of the aerobic, heterotroph Marinithermus hydrothermalis type strain (T1(T)) from a deep-sea hydrothermal vent chimney.</title>
        <authorList>
            <person name="Copeland A."/>
            <person name="Gu W."/>
            <person name="Yasawong M."/>
            <person name="Lapidus A."/>
            <person name="Lucas S."/>
            <person name="Deshpande S."/>
            <person name="Pagani I."/>
            <person name="Tapia R."/>
            <person name="Cheng J.F."/>
            <person name="Goodwin L.A."/>
            <person name="Pitluck S."/>
            <person name="Liolios K."/>
            <person name="Ivanova N."/>
            <person name="Mavromatis K."/>
            <person name="Mikhailova N."/>
            <person name="Pati A."/>
            <person name="Chen A."/>
            <person name="Palaniappan K."/>
            <person name="Land M."/>
            <person name="Pan C."/>
            <person name="Brambilla E.M."/>
            <person name="Rohde M."/>
            <person name="Tindall B.J."/>
            <person name="Sikorski J."/>
            <person name="Goker M."/>
            <person name="Detter J.C."/>
            <person name="Bristow J."/>
            <person name="Eisen J.A."/>
            <person name="Markowitz V."/>
            <person name="Hugenholtz P."/>
            <person name="Kyrpides N.C."/>
            <person name="Klenk H.P."/>
            <person name="Woyke T."/>
        </authorList>
    </citation>
    <scope>NUCLEOTIDE SEQUENCE [LARGE SCALE GENOMIC DNA]</scope>
    <source>
        <strain evidence="2">DSM 14884 / JCM 11576 / T1</strain>
    </source>
</reference>
<dbReference type="AlphaFoldDB" id="F2NLQ9"/>